<organism evidence="2 3">
    <name type="scientific">Trichonephila inaurata madagascariensis</name>
    <dbReference type="NCBI Taxonomy" id="2747483"/>
    <lineage>
        <taxon>Eukaryota</taxon>
        <taxon>Metazoa</taxon>
        <taxon>Ecdysozoa</taxon>
        <taxon>Arthropoda</taxon>
        <taxon>Chelicerata</taxon>
        <taxon>Arachnida</taxon>
        <taxon>Araneae</taxon>
        <taxon>Araneomorphae</taxon>
        <taxon>Entelegynae</taxon>
        <taxon>Araneoidea</taxon>
        <taxon>Nephilidae</taxon>
        <taxon>Trichonephila</taxon>
        <taxon>Trichonephila inaurata</taxon>
    </lineage>
</organism>
<dbReference type="OrthoDB" id="6537778at2759"/>
<accession>A0A8X6YIT8</accession>
<evidence type="ECO:0000313" key="3">
    <source>
        <dbReference type="Proteomes" id="UP000886998"/>
    </source>
</evidence>
<evidence type="ECO:0000256" key="1">
    <source>
        <dbReference type="SAM" id="MobiDB-lite"/>
    </source>
</evidence>
<evidence type="ECO:0000313" key="2">
    <source>
        <dbReference type="EMBL" id="GFY71746.1"/>
    </source>
</evidence>
<name>A0A8X6YIT8_9ARAC</name>
<feature type="compositionally biased region" description="Low complexity" evidence="1">
    <location>
        <begin position="180"/>
        <end position="191"/>
    </location>
</feature>
<feature type="compositionally biased region" description="Low complexity" evidence="1">
    <location>
        <begin position="162"/>
        <end position="172"/>
    </location>
</feature>
<protein>
    <recommendedName>
        <fullName evidence="4">Retrotransposon gag domain-containing protein</fullName>
    </recommendedName>
</protein>
<keyword evidence="3" id="KW-1185">Reference proteome</keyword>
<dbReference type="Proteomes" id="UP000886998">
    <property type="component" value="Unassembled WGS sequence"/>
</dbReference>
<proteinExistence type="predicted"/>
<gene>
    <name evidence="2" type="ORF">TNIN_312491</name>
</gene>
<reference evidence="2" key="1">
    <citation type="submission" date="2020-08" db="EMBL/GenBank/DDBJ databases">
        <title>Multicomponent nature underlies the extraordinary mechanical properties of spider dragline silk.</title>
        <authorList>
            <person name="Kono N."/>
            <person name="Nakamura H."/>
            <person name="Mori M."/>
            <person name="Yoshida Y."/>
            <person name="Ohtoshi R."/>
            <person name="Malay A.D."/>
            <person name="Moran D.A.P."/>
            <person name="Tomita M."/>
            <person name="Numata K."/>
            <person name="Arakawa K."/>
        </authorList>
    </citation>
    <scope>NUCLEOTIDE SEQUENCE</scope>
</reference>
<feature type="region of interest" description="Disordered" evidence="1">
    <location>
        <begin position="162"/>
        <end position="198"/>
    </location>
</feature>
<comment type="caution">
    <text evidence="2">The sequence shown here is derived from an EMBL/GenBank/DDBJ whole genome shotgun (WGS) entry which is preliminary data.</text>
</comment>
<dbReference type="AlphaFoldDB" id="A0A8X6YIT8"/>
<dbReference type="EMBL" id="BMAV01019061">
    <property type="protein sequence ID" value="GFY71746.1"/>
    <property type="molecule type" value="Genomic_DNA"/>
</dbReference>
<sequence length="198" mass="22850">MFISFLGGTVRAVKGYVNSEDALDSWEAFKNGLSGLFGDRQKYSRRAEEQLKCRAQRSGSKRSFKTKLKRFWPQCQQKPTETRPRPTCAAVTRKSEFLFRDSHLNQKNVCGERLTTDLFPLRTSWTCNALLPREKSCLLTIIRAADRTSTTLTLKNSSTKLRSPFYASPRGRSPTRRFRSPSPYRRSSQSPSRRREEN</sequence>
<evidence type="ECO:0008006" key="4">
    <source>
        <dbReference type="Google" id="ProtNLM"/>
    </source>
</evidence>